<dbReference type="InterPro" id="IPR005119">
    <property type="entry name" value="LysR_subst-bd"/>
</dbReference>
<keyword evidence="7" id="KW-1185">Reference proteome</keyword>
<dbReference type="Proteomes" id="UP000186917">
    <property type="component" value="Unassembled WGS sequence"/>
</dbReference>
<evidence type="ECO:0000256" key="4">
    <source>
        <dbReference type="ARBA" id="ARBA00023163"/>
    </source>
</evidence>
<dbReference type="SUPFAM" id="SSF46785">
    <property type="entry name" value="Winged helix' DNA-binding domain"/>
    <property type="match status" value="1"/>
</dbReference>
<dbReference type="PRINTS" id="PR00039">
    <property type="entry name" value="HTHLYSR"/>
</dbReference>
<dbReference type="InterPro" id="IPR000847">
    <property type="entry name" value="LysR_HTH_N"/>
</dbReference>
<evidence type="ECO:0000259" key="5">
    <source>
        <dbReference type="PROSITE" id="PS50931"/>
    </source>
</evidence>
<organism evidence="6 7">
    <name type="scientific">Filimonas lacunae</name>
    <dbReference type="NCBI Taxonomy" id="477680"/>
    <lineage>
        <taxon>Bacteria</taxon>
        <taxon>Pseudomonadati</taxon>
        <taxon>Bacteroidota</taxon>
        <taxon>Chitinophagia</taxon>
        <taxon>Chitinophagales</taxon>
        <taxon>Chitinophagaceae</taxon>
        <taxon>Filimonas</taxon>
    </lineage>
</organism>
<keyword evidence="4" id="KW-0804">Transcription</keyword>
<reference evidence="7" key="1">
    <citation type="submission" date="2017-01" db="EMBL/GenBank/DDBJ databases">
        <authorList>
            <person name="Varghese N."/>
            <person name="Submissions S."/>
        </authorList>
    </citation>
    <scope>NUCLEOTIDE SEQUENCE [LARGE SCALE GENOMIC DNA]</scope>
    <source>
        <strain evidence="7">DSM 21054</strain>
    </source>
</reference>
<dbReference type="GO" id="GO:0000976">
    <property type="term" value="F:transcription cis-regulatory region binding"/>
    <property type="evidence" value="ECO:0007669"/>
    <property type="project" value="TreeGrafter"/>
</dbReference>
<proteinExistence type="inferred from homology"/>
<dbReference type="Gene3D" id="3.40.190.290">
    <property type="match status" value="1"/>
</dbReference>
<protein>
    <submittedName>
        <fullName evidence="6">DNA-binding transcriptional regulator, LysR family</fullName>
    </submittedName>
</protein>
<sequence length="297" mass="33834">MFDFRLQVFDTVARRLNFTRAAEELCITQPAVTKHIREIEQHFKVQLFHRNGTKIQLTAAGETLLQYTGQLFGIYRNLEFEMSNLAQKHSGKIRIGASTTVAQYVLPPVLAAFHKKFTAAKVLLTVKNTEQVEQDLQNQQIDLGIIEGRSKNTLFKYTPFIKDELVLVAAAKHPLAKKGVIKPEELLRIPLLLREPGSGTLEVMAHALKPLGIKIAQLQKEMQLESTESAKQYVMHSDCMAFLSVHSVVKELEHNECCIIDVKGLAIERDFFFIRPHGEADALQELFMQFALRYNFR</sequence>
<dbReference type="KEGG" id="fln:FLA_2114"/>
<dbReference type="PANTHER" id="PTHR30126:SF39">
    <property type="entry name" value="HTH-TYPE TRANSCRIPTIONAL REGULATOR CYSL"/>
    <property type="match status" value="1"/>
</dbReference>
<accession>A0A173MF35</accession>
<dbReference type="RefSeq" id="WP_076380371.1">
    <property type="nucleotide sequence ID" value="NZ_AP017422.1"/>
</dbReference>
<dbReference type="FunFam" id="1.10.10.10:FF:000001">
    <property type="entry name" value="LysR family transcriptional regulator"/>
    <property type="match status" value="1"/>
</dbReference>
<evidence type="ECO:0000313" key="6">
    <source>
        <dbReference type="EMBL" id="SIT24652.1"/>
    </source>
</evidence>
<dbReference type="CDD" id="cd08420">
    <property type="entry name" value="PBP2_CysL_like"/>
    <property type="match status" value="1"/>
</dbReference>
<keyword evidence="3 6" id="KW-0238">DNA-binding</keyword>
<evidence type="ECO:0000256" key="2">
    <source>
        <dbReference type="ARBA" id="ARBA00023015"/>
    </source>
</evidence>
<evidence type="ECO:0000256" key="3">
    <source>
        <dbReference type="ARBA" id="ARBA00023125"/>
    </source>
</evidence>
<dbReference type="PROSITE" id="PS50931">
    <property type="entry name" value="HTH_LYSR"/>
    <property type="match status" value="1"/>
</dbReference>
<comment type="similarity">
    <text evidence="1">Belongs to the LysR transcriptional regulatory family.</text>
</comment>
<dbReference type="Pfam" id="PF03466">
    <property type="entry name" value="LysR_substrate"/>
    <property type="match status" value="1"/>
</dbReference>
<dbReference type="Pfam" id="PF00126">
    <property type="entry name" value="HTH_1"/>
    <property type="match status" value="1"/>
</dbReference>
<feature type="domain" description="HTH lysR-type" evidence="5">
    <location>
        <begin position="6"/>
        <end position="58"/>
    </location>
</feature>
<dbReference type="InterPro" id="IPR036388">
    <property type="entry name" value="WH-like_DNA-bd_sf"/>
</dbReference>
<dbReference type="InterPro" id="IPR036390">
    <property type="entry name" value="WH_DNA-bd_sf"/>
</dbReference>
<dbReference type="GO" id="GO:0003700">
    <property type="term" value="F:DNA-binding transcription factor activity"/>
    <property type="evidence" value="ECO:0007669"/>
    <property type="project" value="InterPro"/>
</dbReference>
<name>A0A173MF35_9BACT</name>
<keyword evidence="2" id="KW-0805">Transcription regulation</keyword>
<gene>
    <name evidence="6" type="ORF">SAMN05421788_106164</name>
</gene>
<dbReference type="EMBL" id="FTOR01000006">
    <property type="protein sequence ID" value="SIT24652.1"/>
    <property type="molecule type" value="Genomic_DNA"/>
</dbReference>
<dbReference type="SUPFAM" id="SSF53850">
    <property type="entry name" value="Periplasmic binding protein-like II"/>
    <property type="match status" value="1"/>
</dbReference>
<dbReference type="OrthoDB" id="9785745at2"/>
<dbReference type="STRING" id="477680.SAMN05421788_106164"/>
<dbReference type="PANTHER" id="PTHR30126">
    <property type="entry name" value="HTH-TYPE TRANSCRIPTIONAL REGULATOR"/>
    <property type="match status" value="1"/>
</dbReference>
<dbReference type="AlphaFoldDB" id="A0A173MF35"/>
<dbReference type="Gene3D" id="1.10.10.10">
    <property type="entry name" value="Winged helix-like DNA-binding domain superfamily/Winged helix DNA-binding domain"/>
    <property type="match status" value="1"/>
</dbReference>
<evidence type="ECO:0000256" key="1">
    <source>
        <dbReference type="ARBA" id="ARBA00009437"/>
    </source>
</evidence>
<evidence type="ECO:0000313" key="7">
    <source>
        <dbReference type="Proteomes" id="UP000186917"/>
    </source>
</evidence>